<organism evidence="1 2">
    <name type="scientific">Coniosporium uncinatum</name>
    <dbReference type="NCBI Taxonomy" id="93489"/>
    <lineage>
        <taxon>Eukaryota</taxon>
        <taxon>Fungi</taxon>
        <taxon>Dikarya</taxon>
        <taxon>Ascomycota</taxon>
        <taxon>Pezizomycotina</taxon>
        <taxon>Dothideomycetes</taxon>
        <taxon>Dothideomycetes incertae sedis</taxon>
        <taxon>Coniosporium</taxon>
    </lineage>
</organism>
<sequence length="446" mass="51150">RKNLFVKLTRPKERTLAEHRARFYNCGRQGLPRSLEPNIWEDVCVEIGSERKGKDELGRPSTSKKIPVQEFRAWLKFALDINPPHRMIKTTAGDLILEPSYASNLYMKGLQLPDSASSGNAYQTEAEQIARIWSAVFGRKSSVVEQDELLDKYLTLLQDCGCAFADVQLARYYLFEEAATKLWKRLITRSVEGAQGTPKDFYYDEAQGGDNSNKLPHDLWSLFRKWDLCRTPEEERLRRFQTAVVVKVEMTIFATSMIHALKACLRMHDLTKELDFVFVNGQDLHIDALFSREGKMWKIDQRWITVEGTHQDTYCDQYKQETMAEVFCCDHAVIALFGILVDSMGGAQSNQDSGYHERQVKLIKSTVIGKLAHMPHAISISQTDQAGELRVQWESVERLVVSKRSQSKMRVLLYLEKLRNKFDEKLLHGVEGESTICLASCRLTLL</sequence>
<evidence type="ECO:0000313" key="2">
    <source>
        <dbReference type="Proteomes" id="UP001186974"/>
    </source>
</evidence>
<feature type="non-terminal residue" evidence="1">
    <location>
        <position position="1"/>
    </location>
</feature>
<proteinExistence type="predicted"/>
<dbReference type="EMBL" id="JAWDJW010007010">
    <property type="protein sequence ID" value="KAK3063064.1"/>
    <property type="molecule type" value="Genomic_DNA"/>
</dbReference>
<gene>
    <name evidence="1" type="ORF">LTS18_002818</name>
</gene>
<comment type="caution">
    <text evidence="1">The sequence shown here is derived from an EMBL/GenBank/DDBJ whole genome shotgun (WGS) entry which is preliminary data.</text>
</comment>
<dbReference type="Proteomes" id="UP001186974">
    <property type="component" value="Unassembled WGS sequence"/>
</dbReference>
<name>A0ACC3D7F5_9PEZI</name>
<reference evidence="1" key="1">
    <citation type="submission" date="2024-09" db="EMBL/GenBank/DDBJ databases">
        <title>Black Yeasts Isolated from many extreme environments.</title>
        <authorList>
            <person name="Coleine C."/>
            <person name="Stajich J.E."/>
            <person name="Selbmann L."/>
        </authorList>
    </citation>
    <scope>NUCLEOTIDE SEQUENCE</scope>
    <source>
        <strain evidence="1">CCFEE 5737</strain>
    </source>
</reference>
<keyword evidence="2" id="KW-1185">Reference proteome</keyword>
<evidence type="ECO:0000313" key="1">
    <source>
        <dbReference type="EMBL" id="KAK3063064.1"/>
    </source>
</evidence>
<protein>
    <submittedName>
        <fullName evidence="1">Uncharacterized protein</fullName>
    </submittedName>
</protein>
<accession>A0ACC3D7F5</accession>